<protein>
    <submittedName>
        <fullName evidence="1">Uncharacterized protein</fullName>
    </submittedName>
</protein>
<dbReference type="Proteomes" id="UP000828390">
    <property type="component" value="Unassembled WGS sequence"/>
</dbReference>
<proteinExistence type="predicted"/>
<name>A0A9D4GQV5_DREPO</name>
<evidence type="ECO:0000313" key="2">
    <source>
        <dbReference type="Proteomes" id="UP000828390"/>
    </source>
</evidence>
<reference evidence="1" key="2">
    <citation type="submission" date="2020-11" db="EMBL/GenBank/DDBJ databases">
        <authorList>
            <person name="McCartney M.A."/>
            <person name="Auch B."/>
            <person name="Kono T."/>
            <person name="Mallez S."/>
            <person name="Becker A."/>
            <person name="Gohl D.M."/>
            <person name="Silverstein K.A.T."/>
            <person name="Koren S."/>
            <person name="Bechman K.B."/>
            <person name="Herman A."/>
            <person name="Abrahante J.E."/>
            <person name="Garbe J."/>
        </authorList>
    </citation>
    <scope>NUCLEOTIDE SEQUENCE</scope>
    <source>
        <strain evidence="1">Duluth1</strain>
        <tissue evidence="1">Whole animal</tissue>
    </source>
</reference>
<accession>A0A9D4GQV5</accession>
<gene>
    <name evidence="1" type="ORF">DPMN_121628</name>
</gene>
<organism evidence="1 2">
    <name type="scientific">Dreissena polymorpha</name>
    <name type="common">Zebra mussel</name>
    <name type="synonym">Mytilus polymorpha</name>
    <dbReference type="NCBI Taxonomy" id="45954"/>
    <lineage>
        <taxon>Eukaryota</taxon>
        <taxon>Metazoa</taxon>
        <taxon>Spiralia</taxon>
        <taxon>Lophotrochozoa</taxon>
        <taxon>Mollusca</taxon>
        <taxon>Bivalvia</taxon>
        <taxon>Autobranchia</taxon>
        <taxon>Heteroconchia</taxon>
        <taxon>Euheterodonta</taxon>
        <taxon>Imparidentia</taxon>
        <taxon>Neoheterodontei</taxon>
        <taxon>Myida</taxon>
        <taxon>Dreissenoidea</taxon>
        <taxon>Dreissenidae</taxon>
        <taxon>Dreissena</taxon>
    </lineage>
</organism>
<evidence type="ECO:0000313" key="1">
    <source>
        <dbReference type="EMBL" id="KAH3819884.1"/>
    </source>
</evidence>
<reference evidence="1" key="1">
    <citation type="journal article" date="2019" name="bioRxiv">
        <title>The Genome of the Zebra Mussel, Dreissena polymorpha: A Resource for Invasive Species Research.</title>
        <authorList>
            <person name="McCartney M.A."/>
            <person name="Auch B."/>
            <person name="Kono T."/>
            <person name="Mallez S."/>
            <person name="Zhang Y."/>
            <person name="Obille A."/>
            <person name="Becker A."/>
            <person name="Abrahante J.E."/>
            <person name="Garbe J."/>
            <person name="Badalamenti J.P."/>
            <person name="Herman A."/>
            <person name="Mangelson H."/>
            <person name="Liachko I."/>
            <person name="Sullivan S."/>
            <person name="Sone E.D."/>
            <person name="Koren S."/>
            <person name="Silverstein K.A.T."/>
            <person name="Beckman K.B."/>
            <person name="Gohl D.M."/>
        </authorList>
    </citation>
    <scope>NUCLEOTIDE SEQUENCE</scope>
    <source>
        <strain evidence="1">Duluth1</strain>
        <tissue evidence="1">Whole animal</tissue>
    </source>
</reference>
<dbReference type="AlphaFoldDB" id="A0A9D4GQV5"/>
<comment type="caution">
    <text evidence="1">The sequence shown here is derived from an EMBL/GenBank/DDBJ whole genome shotgun (WGS) entry which is preliminary data.</text>
</comment>
<sequence length="51" mass="5799">MRSRKASKSMGRETIAAMTALGKKIGKERKFIKEETQYIVVSIPKKCNLEL</sequence>
<dbReference type="EMBL" id="JAIWYP010000005">
    <property type="protein sequence ID" value="KAH3819884.1"/>
    <property type="molecule type" value="Genomic_DNA"/>
</dbReference>
<keyword evidence="2" id="KW-1185">Reference proteome</keyword>